<evidence type="ECO:0000313" key="3">
    <source>
        <dbReference type="EMBL" id="MBD3925955.1"/>
    </source>
</evidence>
<feature type="transmembrane region" description="Helical" evidence="2">
    <location>
        <begin position="63"/>
        <end position="81"/>
    </location>
</feature>
<feature type="region of interest" description="Disordered" evidence="1">
    <location>
        <begin position="488"/>
        <end position="526"/>
    </location>
</feature>
<dbReference type="InterPro" id="IPR007165">
    <property type="entry name" value="Phage_holin_4_2"/>
</dbReference>
<evidence type="ECO:0000256" key="1">
    <source>
        <dbReference type="SAM" id="MobiDB-lite"/>
    </source>
</evidence>
<feature type="transmembrane region" description="Helical" evidence="2">
    <location>
        <begin position="30"/>
        <end position="51"/>
    </location>
</feature>
<evidence type="ECO:0000256" key="2">
    <source>
        <dbReference type="SAM" id="Phobius"/>
    </source>
</evidence>
<organism evidence="3 4">
    <name type="scientific">Nocardioides cavernae</name>
    <dbReference type="NCBI Taxonomy" id="1921566"/>
    <lineage>
        <taxon>Bacteria</taxon>
        <taxon>Bacillati</taxon>
        <taxon>Actinomycetota</taxon>
        <taxon>Actinomycetes</taxon>
        <taxon>Propionibacteriales</taxon>
        <taxon>Nocardioidaceae</taxon>
        <taxon>Nocardioides</taxon>
    </lineage>
</organism>
<dbReference type="InterPro" id="IPR017850">
    <property type="entry name" value="Alkaline_phosphatase_core_sf"/>
</dbReference>
<dbReference type="Pfam" id="PF01663">
    <property type="entry name" value="Phosphodiest"/>
    <property type="match status" value="1"/>
</dbReference>
<gene>
    <name evidence="3" type="ORF">IEZ26_15135</name>
</gene>
<keyword evidence="2" id="KW-0472">Membrane</keyword>
<reference evidence="3 4" key="1">
    <citation type="submission" date="2020-09" db="EMBL/GenBank/DDBJ databases">
        <title>novel species in genus Nocardioides.</title>
        <authorList>
            <person name="Zhang G."/>
        </authorList>
    </citation>
    <scope>NUCLEOTIDE SEQUENCE [LARGE SCALE GENOMIC DNA]</scope>
    <source>
        <strain evidence="3 4">KCTC 39551</strain>
    </source>
</reference>
<dbReference type="InterPro" id="IPR002591">
    <property type="entry name" value="Phosphodiest/P_Trfase"/>
</dbReference>
<feature type="compositionally biased region" description="Basic and acidic residues" evidence="1">
    <location>
        <begin position="500"/>
        <end position="509"/>
    </location>
</feature>
<feature type="transmembrane region" description="Helical" evidence="2">
    <location>
        <begin position="87"/>
        <end position="107"/>
    </location>
</feature>
<dbReference type="Gene3D" id="3.40.720.10">
    <property type="entry name" value="Alkaline Phosphatase, subunit A"/>
    <property type="match status" value="1"/>
</dbReference>
<keyword evidence="2" id="KW-0812">Transmembrane</keyword>
<keyword evidence="2" id="KW-1133">Transmembrane helix</keyword>
<proteinExistence type="predicted"/>
<comment type="caution">
    <text evidence="3">The sequence shown here is derived from an EMBL/GenBank/DDBJ whole genome shotgun (WGS) entry which is preliminary data.</text>
</comment>
<evidence type="ECO:0000313" key="4">
    <source>
        <dbReference type="Proteomes" id="UP000618818"/>
    </source>
</evidence>
<keyword evidence="4" id="KW-1185">Reference proteome</keyword>
<dbReference type="SUPFAM" id="SSF53649">
    <property type="entry name" value="Alkaline phosphatase-like"/>
    <property type="match status" value="1"/>
</dbReference>
<protein>
    <submittedName>
        <fullName evidence="3">Alkaline phosphatase family protein</fullName>
    </submittedName>
</protein>
<dbReference type="EMBL" id="JACXYZ010000002">
    <property type="protein sequence ID" value="MBD3925955.1"/>
    <property type="molecule type" value="Genomic_DNA"/>
</dbReference>
<accession>A0ABR8NCU0</accession>
<feature type="transmembrane region" description="Helical" evidence="2">
    <location>
        <begin position="119"/>
        <end position="139"/>
    </location>
</feature>
<name>A0ABR8NCU0_9ACTN</name>
<dbReference type="RefSeq" id="WP_191195804.1">
    <property type="nucleotide sequence ID" value="NZ_JACXYZ010000002.1"/>
</dbReference>
<dbReference type="Pfam" id="PF04020">
    <property type="entry name" value="Phage_holin_4_2"/>
    <property type="match status" value="1"/>
</dbReference>
<sequence>MASHETGSGRAQVAGELTRESFRRPWAAQLGAYVMTVLLMVPAVWICDWALPGFHAGPPGGPLLFAAVLALVGLVLQPVLVGAAVRLGWLGVLLLAFLGQALVVMIAARLLPMVTLDDYWSALVVAIVIGLVGTILGWIGSAGTSQVLVGRLVSTHRRRRVEIEDPEVDGVLFVQMDGVPFPVLQMAVSAGTVPTLTRWIRSGSHTMAEWTPKLPATTPASQMGILHGVIDGIPAFRWYDRARDKVMVANKPADAAVIETDLSTGRGLLADDGVSISNLFTGDAPAAVLTMSRRARGGELAQRAVANFVVNPSGLTRALSRSVSELTRDRFQAKRAIRRDVQPRCERTWETALLRAVTNGALRDLNTILVAQHMLRGTRSIYVDYVDYDEIAHHAGMLRPESLEALEAVDAVLHQLELVAAAAPRRYRFVILSDHGQSQGAVFADRYGEDLAALVARLADSEVAASDDSVEGWGRTQALVDELASAGNVSGRGMTSASRAMDKRSRNRPEQVSPGDTSTRSADRGATGAETFHVFGSGNLGLIYARGEKERLDRTELHRRFPGLVEGLALHPGVGFVVVMDRDGPIALGNRGSHRLDDGHVEGEDPLAPFGVHAPEFVTRVAHRPEAPDIYVNSLVDPGTEEVAAFEGLVGCHGGLGGWQDRAMVVVPTDLPFPTDRIIGADAMHMALCGILRHCGHREGIAYDGAPPARLTEP</sequence>
<dbReference type="Proteomes" id="UP000618818">
    <property type="component" value="Unassembled WGS sequence"/>
</dbReference>